<dbReference type="InterPro" id="IPR029052">
    <property type="entry name" value="Metallo-depent_PP-like"/>
</dbReference>
<name>A0A819D7A7_9BILA</name>
<evidence type="ECO:0000256" key="3">
    <source>
        <dbReference type="ARBA" id="ARBA00008895"/>
    </source>
</evidence>
<keyword evidence="4 10" id="KW-0812">Transmembrane</keyword>
<keyword evidence="7 10" id="KW-1133">Transmembrane helix</keyword>
<dbReference type="GO" id="GO:0016020">
    <property type="term" value="C:membrane"/>
    <property type="evidence" value="ECO:0007669"/>
    <property type="project" value="UniProtKB-SubCell"/>
</dbReference>
<keyword evidence="6" id="KW-0378">Hydrolase</keyword>
<dbReference type="SUPFAM" id="SSF46785">
    <property type="entry name" value="Winged helix' DNA-binding domain"/>
    <property type="match status" value="1"/>
</dbReference>
<dbReference type="PANTHER" id="PTHR13315:SF0">
    <property type="entry name" value="METALLOPHOSPHOESTERASE 1"/>
    <property type="match status" value="1"/>
</dbReference>
<dbReference type="GO" id="GO:0016787">
    <property type="term" value="F:hydrolase activity"/>
    <property type="evidence" value="ECO:0007669"/>
    <property type="project" value="UniProtKB-KW"/>
</dbReference>
<gene>
    <name evidence="12" type="ORF">KXQ929_LOCUS18437</name>
</gene>
<dbReference type="PANTHER" id="PTHR13315">
    <property type="entry name" value="METALLO PHOSPHOESTERASE RELATED"/>
    <property type="match status" value="1"/>
</dbReference>
<keyword evidence="5" id="KW-0479">Metal-binding</keyword>
<feature type="transmembrane region" description="Helical" evidence="10">
    <location>
        <begin position="12"/>
        <end position="38"/>
    </location>
</feature>
<dbReference type="Gene3D" id="3.60.21.10">
    <property type="match status" value="1"/>
</dbReference>
<dbReference type="InterPro" id="IPR036390">
    <property type="entry name" value="WH_DNA-bd_sf"/>
</dbReference>
<proteinExistence type="inferred from homology"/>
<dbReference type="InterPro" id="IPR036388">
    <property type="entry name" value="WH-like_DNA-bd_sf"/>
</dbReference>
<dbReference type="Pfam" id="PF00149">
    <property type="entry name" value="Metallophos"/>
    <property type="match status" value="1"/>
</dbReference>
<evidence type="ECO:0000256" key="4">
    <source>
        <dbReference type="ARBA" id="ARBA00022692"/>
    </source>
</evidence>
<comment type="cofactor">
    <cofactor evidence="1">
        <name>Mn(2+)</name>
        <dbReference type="ChEBI" id="CHEBI:29035"/>
    </cofactor>
</comment>
<dbReference type="Proteomes" id="UP000663868">
    <property type="component" value="Unassembled WGS sequence"/>
</dbReference>
<evidence type="ECO:0000313" key="12">
    <source>
        <dbReference type="EMBL" id="CAF3824190.1"/>
    </source>
</evidence>
<comment type="caution">
    <text evidence="12">The sequence shown here is derived from an EMBL/GenBank/DDBJ whole genome shotgun (WGS) entry which is preliminary data.</text>
</comment>
<keyword evidence="8 10" id="KW-0472">Membrane</keyword>
<evidence type="ECO:0000256" key="2">
    <source>
        <dbReference type="ARBA" id="ARBA00004141"/>
    </source>
</evidence>
<evidence type="ECO:0000256" key="6">
    <source>
        <dbReference type="ARBA" id="ARBA00022801"/>
    </source>
</evidence>
<evidence type="ECO:0000256" key="5">
    <source>
        <dbReference type="ARBA" id="ARBA00022723"/>
    </source>
</evidence>
<evidence type="ECO:0000256" key="7">
    <source>
        <dbReference type="ARBA" id="ARBA00022989"/>
    </source>
</evidence>
<evidence type="ECO:0000256" key="10">
    <source>
        <dbReference type="SAM" id="Phobius"/>
    </source>
</evidence>
<protein>
    <recommendedName>
        <fullName evidence="11">Calcineurin-like phosphoesterase domain-containing protein</fullName>
    </recommendedName>
</protein>
<dbReference type="Gene3D" id="1.10.10.10">
    <property type="entry name" value="Winged helix-like DNA-binding domain superfamily/Winged helix DNA-binding domain"/>
    <property type="match status" value="1"/>
</dbReference>
<dbReference type="InterPro" id="IPR033308">
    <property type="entry name" value="PGAP5/Cdc1/Ted1"/>
</dbReference>
<organism evidence="12 13">
    <name type="scientific">Adineta steineri</name>
    <dbReference type="NCBI Taxonomy" id="433720"/>
    <lineage>
        <taxon>Eukaryota</taxon>
        <taxon>Metazoa</taxon>
        <taxon>Spiralia</taxon>
        <taxon>Gnathifera</taxon>
        <taxon>Rotifera</taxon>
        <taxon>Eurotatoria</taxon>
        <taxon>Bdelloidea</taxon>
        <taxon>Adinetida</taxon>
        <taxon>Adinetidae</taxon>
        <taxon>Adineta</taxon>
    </lineage>
</organism>
<reference evidence="12" key="1">
    <citation type="submission" date="2021-02" db="EMBL/GenBank/DDBJ databases">
        <authorList>
            <person name="Nowell W R."/>
        </authorList>
    </citation>
    <scope>NUCLEOTIDE SEQUENCE</scope>
</reference>
<evidence type="ECO:0000256" key="1">
    <source>
        <dbReference type="ARBA" id="ARBA00001936"/>
    </source>
</evidence>
<evidence type="ECO:0000256" key="8">
    <source>
        <dbReference type="ARBA" id="ARBA00023136"/>
    </source>
</evidence>
<dbReference type="EMBL" id="CAJOBB010001202">
    <property type="protein sequence ID" value="CAF3824190.1"/>
    <property type="molecule type" value="Genomic_DNA"/>
</dbReference>
<comment type="subcellular location">
    <subcellularLocation>
        <location evidence="2">Membrane</location>
        <topology evidence="2">Multi-pass membrane protein</topology>
    </subcellularLocation>
</comment>
<accession>A0A819D7A7</accession>
<comment type="similarity">
    <text evidence="3">Belongs to the metallophosphoesterase superfamily. MPPE1 family.</text>
</comment>
<evidence type="ECO:0000313" key="13">
    <source>
        <dbReference type="Proteomes" id="UP000663868"/>
    </source>
</evidence>
<keyword evidence="9" id="KW-0464">Manganese</keyword>
<dbReference type="GO" id="GO:0006506">
    <property type="term" value="P:GPI anchor biosynthetic process"/>
    <property type="evidence" value="ECO:0007669"/>
    <property type="project" value="InterPro"/>
</dbReference>
<dbReference type="InterPro" id="IPR021660">
    <property type="entry name" value="DUF3253"/>
</dbReference>
<evidence type="ECO:0000259" key="11">
    <source>
        <dbReference type="Pfam" id="PF00149"/>
    </source>
</evidence>
<sequence>MKIIDVCGFHTMLHFLVKILFLTLLILIYCEFIIYYFVLLGCSWPQLSKLEQDFTIQPPKDSTKKPLRVMFIADTHLICSYKEHSFNKLRREWQMYRSFQSAQFLFEPHIVFFLGDVTDGGQLCSDDEWNKTIERFYSLFSTSNDTRIYVLPGNHDIGFHYEVTDGHLKRFEHSFQAPHVRLLTIDDDKIHFILINSIAFEGDQCRLCQRAENELNEVVNDLKRTGAWTKPILLSHFPLYRMNDEHCSRSSSSSSLKTTSQFPLLRERFDVLSQEATEHLLTTIQPRLAFSAHMHNYCYIQHNHTNNKLIPEWTIPSFSWEIRDDPSFMLMTITTNNQRVAHCSLPRETTVFWSYMADNNAHLNELIMSMAKKRGLDKTFCPSEIARQLSSKEDEWRSLMEPVRLAAAKLIDKGQLVCKQNGEIVDIRTVKGPIRLQITSD</sequence>
<feature type="domain" description="Calcineurin-like phosphoesterase" evidence="11">
    <location>
        <begin position="67"/>
        <end position="297"/>
    </location>
</feature>
<dbReference type="SUPFAM" id="SSF56300">
    <property type="entry name" value="Metallo-dependent phosphatases"/>
    <property type="match status" value="1"/>
</dbReference>
<dbReference type="AlphaFoldDB" id="A0A819D7A7"/>
<dbReference type="GO" id="GO:0046872">
    <property type="term" value="F:metal ion binding"/>
    <property type="evidence" value="ECO:0007669"/>
    <property type="project" value="UniProtKB-KW"/>
</dbReference>
<dbReference type="Pfam" id="PF11625">
    <property type="entry name" value="DUF3253"/>
    <property type="match status" value="1"/>
</dbReference>
<evidence type="ECO:0000256" key="9">
    <source>
        <dbReference type="ARBA" id="ARBA00023211"/>
    </source>
</evidence>
<dbReference type="InterPro" id="IPR004843">
    <property type="entry name" value="Calcineurin-like_PHP"/>
</dbReference>